<evidence type="ECO:0000256" key="2">
    <source>
        <dbReference type="SAM" id="Phobius"/>
    </source>
</evidence>
<evidence type="ECO:0000313" key="3">
    <source>
        <dbReference type="EMBL" id="KAF5373857.1"/>
    </source>
</evidence>
<reference evidence="3 4" key="1">
    <citation type="journal article" date="2020" name="ISME J.">
        <title>Uncovering the hidden diversity of litter-decomposition mechanisms in mushroom-forming fungi.</title>
        <authorList>
            <person name="Floudas D."/>
            <person name="Bentzer J."/>
            <person name="Ahren D."/>
            <person name="Johansson T."/>
            <person name="Persson P."/>
            <person name="Tunlid A."/>
        </authorList>
    </citation>
    <scope>NUCLEOTIDE SEQUENCE [LARGE SCALE GENOMIC DNA]</scope>
    <source>
        <strain evidence="3 4">CBS 291.85</strain>
    </source>
</reference>
<feature type="region of interest" description="Disordered" evidence="1">
    <location>
        <begin position="299"/>
        <end position="318"/>
    </location>
</feature>
<proteinExistence type="predicted"/>
<accession>A0A8H5GZF5</accession>
<gene>
    <name evidence="3" type="ORF">D9758_000673</name>
</gene>
<dbReference type="Proteomes" id="UP000559256">
    <property type="component" value="Unassembled WGS sequence"/>
</dbReference>
<organism evidence="3 4">
    <name type="scientific">Tetrapyrgos nigripes</name>
    <dbReference type="NCBI Taxonomy" id="182062"/>
    <lineage>
        <taxon>Eukaryota</taxon>
        <taxon>Fungi</taxon>
        <taxon>Dikarya</taxon>
        <taxon>Basidiomycota</taxon>
        <taxon>Agaricomycotina</taxon>
        <taxon>Agaricomycetes</taxon>
        <taxon>Agaricomycetidae</taxon>
        <taxon>Agaricales</taxon>
        <taxon>Marasmiineae</taxon>
        <taxon>Marasmiaceae</taxon>
        <taxon>Tetrapyrgos</taxon>
    </lineage>
</organism>
<name>A0A8H5GZF5_9AGAR</name>
<keyword evidence="4" id="KW-1185">Reference proteome</keyword>
<keyword evidence="2" id="KW-0472">Membrane</keyword>
<evidence type="ECO:0000256" key="1">
    <source>
        <dbReference type="SAM" id="MobiDB-lite"/>
    </source>
</evidence>
<keyword evidence="2" id="KW-1133">Transmembrane helix</keyword>
<keyword evidence="2" id="KW-0812">Transmembrane</keyword>
<protein>
    <submittedName>
        <fullName evidence="3">Uncharacterized protein</fullName>
    </submittedName>
</protein>
<dbReference type="AlphaFoldDB" id="A0A8H5GZF5"/>
<dbReference type="OrthoDB" id="3362711at2759"/>
<feature type="region of interest" description="Disordered" evidence="1">
    <location>
        <begin position="222"/>
        <end position="266"/>
    </location>
</feature>
<sequence>MLKHGTQLSALLTRLCLSSPYAVSASLRFAFLIILVLEWDPSGLDDALYANRIVTESRDCSFAETPVLNTNLHASAPVADGTTCSELRYSLASVFNLWSRWIADRFPDRISQSDVSMIPYDSEMILLSGSYDILGSGTQSTKTAGKIANTGLLTQLSDVEVRRGFATLLIRILGLHFRYNATLRLFYPEPIPSHTFVPGWAYLDVQSQDIFNADLAKQEANSTESTALPLPTSTSTSSFSSSSTSSSSLVPAPSSTSNAPSVEEDRQDKISGGIVGGVLGLAGLCALFWWLRSRRNRHEGNSLSPTVSEESKDSKTLPTVVVSTVPYNSSSTASPV</sequence>
<feature type="compositionally biased region" description="Low complexity" evidence="1">
    <location>
        <begin position="222"/>
        <end position="257"/>
    </location>
</feature>
<evidence type="ECO:0000313" key="4">
    <source>
        <dbReference type="Proteomes" id="UP000559256"/>
    </source>
</evidence>
<dbReference type="EMBL" id="JAACJM010000003">
    <property type="protein sequence ID" value="KAF5373857.1"/>
    <property type="molecule type" value="Genomic_DNA"/>
</dbReference>
<comment type="caution">
    <text evidence="3">The sequence shown here is derived from an EMBL/GenBank/DDBJ whole genome shotgun (WGS) entry which is preliminary data.</text>
</comment>
<feature type="transmembrane region" description="Helical" evidence="2">
    <location>
        <begin position="270"/>
        <end position="291"/>
    </location>
</feature>